<accession>A0ACA9KG44</accession>
<organism evidence="1 2">
    <name type="scientific">Cetraspora pellucida</name>
    <dbReference type="NCBI Taxonomy" id="1433469"/>
    <lineage>
        <taxon>Eukaryota</taxon>
        <taxon>Fungi</taxon>
        <taxon>Fungi incertae sedis</taxon>
        <taxon>Mucoromycota</taxon>
        <taxon>Glomeromycotina</taxon>
        <taxon>Glomeromycetes</taxon>
        <taxon>Diversisporales</taxon>
        <taxon>Gigasporaceae</taxon>
        <taxon>Cetraspora</taxon>
    </lineage>
</organism>
<dbReference type="Proteomes" id="UP000789366">
    <property type="component" value="Unassembled WGS sequence"/>
</dbReference>
<keyword evidence="2" id="KW-1185">Reference proteome</keyword>
<evidence type="ECO:0000313" key="2">
    <source>
        <dbReference type="Proteomes" id="UP000789366"/>
    </source>
</evidence>
<gene>
    <name evidence="1" type="ORF">SPELUC_LOCUS1653</name>
</gene>
<reference evidence="1" key="1">
    <citation type="submission" date="2021-06" db="EMBL/GenBank/DDBJ databases">
        <authorList>
            <person name="Kallberg Y."/>
            <person name="Tangrot J."/>
            <person name="Rosling A."/>
        </authorList>
    </citation>
    <scope>NUCLEOTIDE SEQUENCE</scope>
    <source>
        <strain evidence="1">28 12/20/2015</strain>
    </source>
</reference>
<protein>
    <submittedName>
        <fullName evidence="1">6209_t:CDS:1</fullName>
    </submittedName>
</protein>
<proteinExistence type="predicted"/>
<dbReference type="EMBL" id="CAJVPW010000933">
    <property type="protein sequence ID" value="CAG8470101.1"/>
    <property type="molecule type" value="Genomic_DNA"/>
</dbReference>
<name>A0ACA9KG44_9GLOM</name>
<sequence length="1000" mass="113117">QTKLVSQYLSFKSTISVLELGHSQEKGKDIDTPDQKYNDPQDFDSEEIKQWKQIGLKANEYNFAIYLKKQKGYDDISEIRVENLESARNYLDNYSSEVKEEITNLGISSKGLEGVLDLSGFIKLENLNCSNNKLTGITGLSNNNKLITFRCSDNQLTNLEISNCENLTEIKGFGDQEVSKIKEVGVGIYDYNFIDYLRKKNHEFSDAKNERNEKDELDISGKGLEGTLNLSEFSNLKSLNLANNQITELKLEVCTNLESLDCSNNLLVKTDRFVSDDNKYVKKITAQQSFKEKYSDKETVTEINLSDLDFNVESKLTISEYPGLEEIRMGQDDDYHLRRVFMIRDAIQGEEGRKSRFMKYVRKWGLEKYFCKIKLVVENCPELKKIDTGGQSIGNIAIGSCKKLVEINCSNNELENLDISGCPELGNLNCSYNRLTKLNLKKLTKLKKLDCSNSPIGKLEISEQSLSLEEVVAIELDCSKNKLEKLTLKGNRELIKINCSKNAIADLDTTNCSKLREINCSDNSLEKLDLRGLSNLVEINCSDNKSVDLSGIQISVDCRNNELKELFFNNERELNLKEFYGSNNNFISVKEIVGHINPKTLTYLDISDNSFSGDDVGVFKKFTKLESLYIGSTGKEKNRNKFSGSIQSLEQLEKLRDINIRGTDITFFSSESQDKKGPLGEVDKTEEKSIKKKTLPENLEKIYADKNEKTLQGTIESIIKVPLLSEGKNRYNVEKVLENYEAEKINYRGVDKKGHEIEIKKRIDCDNVNYAILSYYWGGKSNEEIKWNFENAKSRLSRGGKKSLDKAIKTLKTLKNFHNLDANIGEEIIKKLLKSFEKGESGLIYPNKIIENSLPILEKIIVGLLPYGDKVKVDYGKDPESVLKEVMIVAANYGHGEPLAWHDRSGSSSVMGTINIRCNLKKGVFLDEGIKITGSEYVISEKGGGIYRLEREETVDGGLWRRKVEVEVESRKEKLTLSGTKEGIEAAGKGRILIVPKSAE</sequence>
<evidence type="ECO:0000313" key="1">
    <source>
        <dbReference type="EMBL" id="CAG8470101.1"/>
    </source>
</evidence>
<comment type="caution">
    <text evidence="1">The sequence shown here is derived from an EMBL/GenBank/DDBJ whole genome shotgun (WGS) entry which is preliminary data.</text>
</comment>
<feature type="non-terminal residue" evidence="1">
    <location>
        <position position="1"/>
    </location>
</feature>